<dbReference type="Proteomes" id="UP001152798">
    <property type="component" value="Chromosome 4"/>
</dbReference>
<protein>
    <submittedName>
        <fullName evidence="3">Uncharacterized protein</fullName>
    </submittedName>
</protein>
<reference evidence="3" key="1">
    <citation type="submission" date="2022-01" db="EMBL/GenBank/DDBJ databases">
        <authorList>
            <person name="King R."/>
        </authorList>
    </citation>
    <scope>NUCLEOTIDE SEQUENCE</scope>
</reference>
<accession>A0A9P0H9H5</accession>
<proteinExistence type="predicted"/>
<evidence type="ECO:0000256" key="2">
    <source>
        <dbReference type="SAM" id="Phobius"/>
    </source>
</evidence>
<evidence type="ECO:0000313" key="4">
    <source>
        <dbReference type="Proteomes" id="UP001152798"/>
    </source>
</evidence>
<name>A0A9P0H9H5_NEZVI</name>
<keyword evidence="2" id="KW-0812">Transmembrane</keyword>
<dbReference type="AlphaFoldDB" id="A0A9P0H9H5"/>
<feature type="compositionally biased region" description="Polar residues" evidence="1">
    <location>
        <begin position="1"/>
        <end position="12"/>
    </location>
</feature>
<keyword evidence="2" id="KW-0472">Membrane</keyword>
<organism evidence="3 4">
    <name type="scientific">Nezara viridula</name>
    <name type="common">Southern green stink bug</name>
    <name type="synonym">Cimex viridulus</name>
    <dbReference type="NCBI Taxonomy" id="85310"/>
    <lineage>
        <taxon>Eukaryota</taxon>
        <taxon>Metazoa</taxon>
        <taxon>Ecdysozoa</taxon>
        <taxon>Arthropoda</taxon>
        <taxon>Hexapoda</taxon>
        <taxon>Insecta</taxon>
        <taxon>Pterygota</taxon>
        <taxon>Neoptera</taxon>
        <taxon>Paraneoptera</taxon>
        <taxon>Hemiptera</taxon>
        <taxon>Heteroptera</taxon>
        <taxon>Panheteroptera</taxon>
        <taxon>Pentatomomorpha</taxon>
        <taxon>Pentatomoidea</taxon>
        <taxon>Pentatomidae</taxon>
        <taxon>Pentatominae</taxon>
        <taxon>Nezara</taxon>
    </lineage>
</organism>
<evidence type="ECO:0000313" key="3">
    <source>
        <dbReference type="EMBL" id="CAH1397865.1"/>
    </source>
</evidence>
<dbReference type="OrthoDB" id="8188414at2759"/>
<feature type="transmembrane region" description="Helical" evidence="2">
    <location>
        <begin position="164"/>
        <end position="186"/>
    </location>
</feature>
<feature type="compositionally biased region" description="Basic and acidic residues" evidence="1">
    <location>
        <begin position="67"/>
        <end position="76"/>
    </location>
</feature>
<dbReference type="PANTHER" id="PTHR41155">
    <property type="entry name" value="FI19525P1"/>
    <property type="match status" value="1"/>
</dbReference>
<sequence>MSSRRGNASGSTSKKRDDKGHGSRKSADRGTMVRKVGKHHYLASHNGGSLGYIPGHHYRGYSTDGEESQRSMTERRERRRRSRSAAASLTGLSDNEAGSDIYITSPAYRAPSEYSRGSRAYSYRSRPPSGMSGATVKSKIDRKRGVVVETMSAPNPFCPNTKGLCCLMLLLNLALILITLGFVIVIQFFEPFFVWILGIVFLIFGFLTLIGSLIYCVTVCKDVKSPSEVARGEHYWTHHWRGTMGTVPPHEIHYRHDDKYATDTDAYSVSEKHVRPNSRY</sequence>
<evidence type="ECO:0000256" key="1">
    <source>
        <dbReference type="SAM" id="MobiDB-lite"/>
    </source>
</evidence>
<dbReference type="EMBL" id="OV725080">
    <property type="protein sequence ID" value="CAH1397865.1"/>
    <property type="molecule type" value="Genomic_DNA"/>
</dbReference>
<keyword evidence="4" id="KW-1185">Reference proteome</keyword>
<feature type="compositionally biased region" description="Basic and acidic residues" evidence="1">
    <location>
        <begin position="14"/>
        <end position="28"/>
    </location>
</feature>
<keyword evidence="2" id="KW-1133">Transmembrane helix</keyword>
<dbReference type="PANTHER" id="PTHR41155:SF1">
    <property type="entry name" value="FI19525P1"/>
    <property type="match status" value="1"/>
</dbReference>
<feature type="transmembrane region" description="Helical" evidence="2">
    <location>
        <begin position="192"/>
        <end position="217"/>
    </location>
</feature>
<feature type="region of interest" description="Disordered" evidence="1">
    <location>
        <begin position="1"/>
        <end position="90"/>
    </location>
</feature>
<gene>
    <name evidence="3" type="ORF">NEZAVI_LOCUS7619</name>
</gene>